<reference evidence="4" key="1">
    <citation type="submission" date="2019-11" db="EMBL/GenBank/DDBJ databases">
        <authorList>
            <person name="Feng L."/>
        </authorList>
    </citation>
    <scope>NUCLEOTIDE SEQUENCE</scope>
    <source>
        <strain evidence="4">CramosumLFYP8</strain>
    </source>
</reference>
<dbReference type="PANTHER" id="PTHR46889:SF5">
    <property type="entry name" value="INTEGRASE PROTEIN"/>
    <property type="match status" value="1"/>
</dbReference>
<organism evidence="4">
    <name type="scientific">Thomasclavelia ramosa</name>
    <dbReference type="NCBI Taxonomy" id="1547"/>
    <lineage>
        <taxon>Bacteria</taxon>
        <taxon>Bacillati</taxon>
        <taxon>Bacillota</taxon>
        <taxon>Erysipelotrichia</taxon>
        <taxon>Erysipelotrichales</taxon>
        <taxon>Coprobacillaceae</taxon>
        <taxon>Thomasclavelia</taxon>
    </lineage>
</organism>
<dbReference type="InterPro" id="IPR050900">
    <property type="entry name" value="Transposase_IS3/IS150/IS904"/>
</dbReference>
<accession>A0A6N2YCF2</accession>
<evidence type="ECO:0000259" key="2">
    <source>
        <dbReference type="PROSITE" id="PS50994"/>
    </source>
</evidence>
<comment type="function">
    <text evidence="1">Involved in the transposition of the insertion sequence.</text>
</comment>
<dbReference type="InterPro" id="IPR001584">
    <property type="entry name" value="Integrase_cat-core"/>
</dbReference>
<dbReference type="GO" id="GO:0003676">
    <property type="term" value="F:nucleic acid binding"/>
    <property type="evidence" value="ECO:0007669"/>
    <property type="project" value="InterPro"/>
</dbReference>
<dbReference type="Pfam" id="PF13333">
    <property type="entry name" value="rve_2"/>
    <property type="match status" value="1"/>
</dbReference>
<sequence length="269" mass="31610">MILANRYKYSISAMCRLLKISRSLIYYRPTQKTKDNKVTNAILTIFKDSRNNYGFRKIKVELSKSGYQVSVRKIRRIMQENGLVSNYTVKQYKAHRSTCNNDKVENIVHREFDREKTLDVVVSDLAYVNVDGYWNYICLLLDLYNREIIGYAAGKHKDAKLIYKAFSRVQRNLNNIQIFHTDRGNEYKNRIIDEVLETFNISRSLSAKGCPYDNAAAEATYKIIKTEFAFNSFEELELELFDYVNWYNNIRIHGSLGYVSPVEYRMNSL</sequence>
<dbReference type="InterPro" id="IPR048020">
    <property type="entry name" value="Transpos_IS3"/>
</dbReference>
<dbReference type="GO" id="GO:0015074">
    <property type="term" value="P:DNA integration"/>
    <property type="evidence" value="ECO:0007669"/>
    <property type="project" value="InterPro"/>
</dbReference>
<dbReference type="InterPro" id="IPR036397">
    <property type="entry name" value="RNaseH_sf"/>
</dbReference>
<evidence type="ECO:0000256" key="1">
    <source>
        <dbReference type="ARBA" id="ARBA00002286"/>
    </source>
</evidence>
<dbReference type="EMBL" id="CACRTL010000015">
    <property type="protein sequence ID" value="VYT63318.1"/>
    <property type="molecule type" value="Genomic_DNA"/>
</dbReference>
<dbReference type="AlphaFoldDB" id="A0A6N2YCF2"/>
<dbReference type="Gene3D" id="3.30.420.10">
    <property type="entry name" value="Ribonuclease H-like superfamily/Ribonuclease H"/>
    <property type="match status" value="1"/>
</dbReference>
<name>A0A6N2YCF2_9FIRM</name>
<dbReference type="NCBIfam" id="NF033516">
    <property type="entry name" value="transpos_IS3"/>
    <property type="match status" value="1"/>
</dbReference>
<evidence type="ECO:0000313" key="4">
    <source>
        <dbReference type="EMBL" id="VYT63626.1"/>
    </source>
</evidence>
<dbReference type="PANTHER" id="PTHR46889">
    <property type="entry name" value="TRANSPOSASE INSF FOR INSERTION SEQUENCE IS3B-RELATED"/>
    <property type="match status" value="1"/>
</dbReference>
<protein>
    <submittedName>
        <fullName evidence="4">Integrase core domain protein</fullName>
    </submittedName>
</protein>
<evidence type="ECO:0000313" key="3">
    <source>
        <dbReference type="EMBL" id="VYT63318.1"/>
    </source>
</evidence>
<dbReference type="InterPro" id="IPR012337">
    <property type="entry name" value="RNaseH-like_sf"/>
</dbReference>
<dbReference type="Pfam" id="PF00665">
    <property type="entry name" value="rve"/>
    <property type="match status" value="1"/>
</dbReference>
<dbReference type="PROSITE" id="PS50994">
    <property type="entry name" value="INTEGRASE"/>
    <property type="match status" value="1"/>
</dbReference>
<dbReference type="InterPro" id="IPR025948">
    <property type="entry name" value="HTH-like_dom"/>
</dbReference>
<dbReference type="EMBL" id="CACRTL010000015">
    <property type="protein sequence ID" value="VYT63626.1"/>
    <property type="molecule type" value="Genomic_DNA"/>
</dbReference>
<dbReference type="SUPFAM" id="SSF53098">
    <property type="entry name" value="Ribonuclease H-like"/>
    <property type="match status" value="1"/>
</dbReference>
<proteinExistence type="predicted"/>
<dbReference type="Pfam" id="PF13276">
    <property type="entry name" value="HTH_21"/>
    <property type="match status" value="1"/>
</dbReference>
<feature type="domain" description="Integrase catalytic" evidence="2">
    <location>
        <begin position="113"/>
        <end position="269"/>
    </location>
</feature>
<gene>
    <name evidence="3" type="ORF">CRLFYP8_01754</name>
    <name evidence="4" type="ORF">CRLFYP8_01765</name>
</gene>